<dbReference type="PANTHER" id="PTHR19446">
    <property type="entry name" value="REVERSE TRANSCRIPTASES"/>
    <property type="match status" value="1"/>
</dbReference>
<dbReference type="PROSITE" id="PS50878">
    <property type="entry name" value="RT_POL"/>
    <property type="match status" value="1"/>
</dbReference>
<accession>A0AA88H0K2</accession>
<evidence type="ECO:0000313" key="2">
    <source>
        <dbReference type="EMBL" id="KAK2701395.1"/>
    </source>
</evidence>
<feature type="domain" description="Reverse transcriptase" evidence="1">
    <location>
        <begin position="1"/>
        <end position="217"/>
    </location>
</feature>
<dbReference type="Pfam" id="PF00078">
    <property type="entry name" value="RVT_1"/>
    <property type="match status" value="1"/>
</dbReference>
<evidence type="ECO:0000313" key="3">
    <source>
        <dbReference type="Proteomes" id="UP001187531"/>
    </source>
</evidence>
<sequence>MYKLDDLDFKKRISRNQFGFMKGRSTLDAIGHLVTNIEKNKQHTLITLCLFFHIRGAFDNAWHPGIVNKLKDSGCPIWMVKLLHSYLSDRFVSYYSEFSLNIEKSCPQGGILPPFLWNIIINDLLHLNLPNNSHTQAYADDLWVIIAGKTKSDLEFTTIEVFRIFDRTTSNNKLVFGSNKTEAVIFTSKRIFPEPKLVFNGNKIKIKEKAKYLGVILDRK</sequence>
<gene>
    <name evidence="2" type="ORF">QYM36_019962</name>
</gene>
<organism evidence="2 3">
    <name type="scientific">Artemia franciscana</name>
    <name type="common">Brine shrimp</name>
    <name type="synonym">Artemia sanfranciscana</name>
    <dbReference type="NCBI Taxonomy" id="6661"/>
    <lineage>
        <taxon>Eukaryota</taxon>
        <taxon>Metazoa</taxon>
        <taxon>Ecdysozoa</taxon>
        <taxon>Arthropoda</taxon>
        <taxon>Crustacea</taxon>
        <taxon>Branchiopoda</taxon>
        <taxon>Anostraca</taxon>
        <taxon>Artemiidae</taxon>
        <taxon>Artemia</taxon>
    </lineage>
</organism>
<keyword evidence="3" id="KW-1185">Reference proteome</keyword>
<proteinExistence type="predicted"/>
<dbReference type="InterPro" id="IPR000477">
    <property type="entry name" value="RT_dom"/>
</dbReference>
<reference evidence="2" key="1">
    <citation type="submission" date="2023-07" db="EMBL/GenBank/DDBJ databases">
        <title>Chromosome-level genome assembly of Artemia franciscana.</title>
        <authorList>
            <person name="Jo E."/>
        </authorList>
    </citation>
    <scope>NUCLEOTIDE SEQUENCE</scope>
    <source>
        <tissue evidence="2">Whole body</tissue>
    </source>
</reference>
<dbReference type="InterPro" id="IPR043502">
    <property type="entry name" value="DNA/RNA_pol_sf"/>
</dbReference>
<protein>
    <recommendedName>
        <fullName evidence="1">Reverse transcriptase domain-containing protein</fullName>
    </recommendedName>
</protein>
<dbReference type="GO" id="GO:0071897">
    <property type="term" value="P:DNA biosynthetic process"/>
    <property type="evidence" value="ECO:0007669"/>
    <property type="project" value="UniProtKB-ARBA"/>
</dbReference>
<comment type="caution">
    <text evidence="2">The sequence shown here is derived from an EMBL/GenBank/DDBJ whole genome shotgun (WGS) entry which is preliminary data.</text>
</comment>
<dbReference type="Proteomes" id="UP001187531">
    <property type="component" value="Unassembled WGS sequence"/>
</dbReference>
<dbReference type="EMBL" id="JAVRJZ010005198">
    <property type="protein sequence ID" value="KAK2701395.1"/>
    <property type="molecule type" value="Genomic_DNA"/>
</dbReference>
<name>A0AA88H0K2_ARTSF</name>
<dbReference type="SUPFAM" id="SSF56672">
    <property type="entry name" value="DNA/RNA polymerases"/>
    <property type="match status" value="1"/>
</dbReference>
<dbReference type="AlphaFoldDB" id="A0AA88H0K2"/>
<evidence type="ECO:0000259" key="1">
    <source>
        <dbReference type="PROSITE" id="PS50878"/>
    </source>
</evidence>